<comment type="caution">
    <text evidence="11">The sequence shown here is derived from an EMBL/GenBank/DDBJ whole genome shotgun (WGS) entry which is preliminary data.</text>
</comment>
<feature type="transmembrane region" description="Helical" evidence="8">
    <location>
        <begin position="158"/>
        <end position="182"/>
    </location>
</feature>
<feature type="transmembrane region" description="Helical" evidence="8">
    <location>
        <begin position="331"/>
        <end position="351"/>
    </location>
</feature>
<sequence>MIWFGTIGHRALFQTDEGRYAEIAREMVQSGNWLTPRLDGFKYFEKPALQYWATALSFTLFGEHTWSARLYSAVTGFLTLLLIGFAGYRLWGPRAGWLASCVALSSLYLVIMAHFNTLDMGVTFWMTLNLVAFLLAQSEPDRIPRRRAYMYVSWAASALAVMSKGLIGIVLPGAVLLLYVLIQQDVRILKRLHYYGGVTLFVLIGVPWFFWVTVRNPEFFHYFFIYQHFDRYLDGTAHRPGPLWYFLPILLLGVLPWVREAWIVIRDGFRKPRKAASGRIDAVWLLGLYAVFIFVFFSLSSSKLPSYILPIMPALALLIGRELARTDARRLITAILLTGGLGLAGLVATPIWIGSIRSSLSADDLRFEPGLLAVFACFAVFSAAGFWLWRRRAETMVIVTLVACGWFLAISALNWSAQALDPIYSTRALAKSLRPWNQVTRPYYIVANYQQSLPFYLRRTLTLVSWQGEIGYGIHLARQAGHLTPDRYIPTLSRFHRIWQAEPRAVAILKKPLYRTLLKAGWPFRVVASNARRVAVVHP</sequence>
<reference evidence="11" key="2">
    <citation type="journal article" date="2014" name="ISME J.">
        <title>Microbial stratification in low pH oxic and suboxic macroscopic growths along an acid mine drainage.</title>
        <authorList>
            <person name="Mendez-Garcia C."/>
            <person name="Mesa V."/>
            <person name="Sprenger R.R."/>
            <person name="Richter M."/>
            <person name="Diez M.S."/>
            <person name="Solano J."/>
            <person name="Bargiela R."/>
            <person name="Golyshina O.V."/>
            <person name="Manteca A."/>
            <person name="Ramos J.L."/>
            <person name="Gallego J.R."/>
            <person name="Llorente I."/>
            <person name="Martins Dos Santos V.A."/>
            <person name="Jensen O.N."/>
            <person name="Pelaez A.I."/>
            <person name="Sanchez J."/>
            <person name="Ferrer M."/>
        </authorList>
    </citation>
    <scope>NUCLEOTIDE SEQUENCE</scope>
</reference>
<feature type="transmembrane region" description="Helical" evidence="8">
    <location>
        <begin position="371"/>
        <end position="389"/>
    </location>
</feature>
<feature type="domain" description="ArnT-like N-terminal" evidence="9">
    <location>
        <begin position="18"/>
        <end position="223"/>
    </location>
</feature>
<keyword evidence="3" id="KW-0328">Glycosyltransferase</keyword>
<organism evidence="11">
    <name type="scientific">mine drainage metagenome</name>
    <dbReference type="NCBI Taxonomy" id="410659"/>
    <lineage>
        <taxon>unclassified sequences</taxon>
        <taxon>metagenomes</taxon>
        <taxon>ecological metagenomes</taxon>
    </lineage>
</organism>
<evidence type="ECO:0000256" key="4">
    <source>
        <dbReference type="ARBA" id="ARBA00022679"/>
    </source>
</evidence>
<dbReference type="InterPro" id="IPR050297">
    <property type="entry name" value="LipidA_mod_glycosyltrf_83"/>
</dbReference>
<keyword evidence="7 8" id="KW-0472">Membrane</keyword>
<dbReference type="GO" id="GO:0006493">
    <property type="term" value="P:protein O-linked glycosylation"/>
    <property type="evidence" value="ECO:0007669"/>
    <property type="project" value="InterPro"/>
</dbReference>
<dbReference type="AlphaFoldDB" id="T1D4R2"/>
<keyword evidence="6 8" id="KW-1133">Transmembrane helix</keyword>
<evidence type="ECO:0000313" key="11">
    <source>
        <dbReference type="EMBL" id="EQD77300.1"/>
    </source>
</evidence>
<comment type="subcellular location">
    <subcellularLocation>
        <location evidence="1">Cell membrane</location>
        <topology evidence="1">Multi-pass membrane protein</topology>
    </subcellularLocation>
</comment>
<name>T1D4R2_9ZZZZ</name>
<evidence type="ECO:0000256" key="8">
    <source>
        <dbReference type="SAM" id="Phobius"/>
    </source>
</evidence>
<evidence type="ECO:0000259" key="10">
    <source>
        <dbReference type="Pfam" id="PF18583"/>
    </source>
</evidence>
<feature type="domain" description="Aminoarabinose transferase C-terminal" evidence="10">
    <location>
        <begin position="430"/>
        <end position="537"/>
    </location>
</feature>
<dbReference type="GO" id="GO:0010041">
    <property type="term" value="P:response to iron(III) ion"/>
    <property type="evidence" value="ECO:0007669"/>
    <property type="project" value="TreeGrafter"/>
</dbReference>
<keyword evidence="2" id="KW-1003">Cell membrane</keyword>
<evidence type="ECO:0000256" key="2">
    <source>
        <dbReference type="ARBA" id="ARBA00022475"/>
    </source>
</evidence>
<dbReference type="InterPro" id="IPR003342">
    <property type="entry name" value="ArnT-like_N"/>
</dbReference>
<dbReference type="PANTHER" id="PTHR33908:SF3">
    <property type="entry name" value="UNDECAPRENYL PHOSPHATE-ALPHA-4-AMINO-4-DEOXY-L-ARABINOSE ARABINOSYL TRANSFERASE"/>
    <property type="match status" value="1"/>
</dbReference>
<feature type="transmembrane region" description="Helical" evidence="8">
    <location>
        <begin position="282"/>
        <end position="301"/>
    </location>
</feature>
<reference evidence="11" key="1">
    <citation type="submission" date="2013-08" db="EMBL/GenBank/DDBJ databases">
        <authorList>
            <person name="Mendez C."/>
            <person name="Richter M."/>
            <person name="Ferrer M."/>
            <person name="Sanchez J."/>
        </authorList>
    </citation>
    <scope>NUCLEOTIDE SEQUENCE</scope>
</reference>
<dbReference type="GO" id="GO:0005886">
    <property type="term" value="C:plasma membrane"/>
    <property type="evidence" value="ECO:0007669"/>
    <property type="project" value="UniProtKB-SubCell"/>
</dbReference>
<accession>T1D4R2</accession>
<dbReference type="PANTHER" id="PTHR33908">
    <property type="entry name" value="MANNOSYLTRANSFERASE YKCB-RELATED"/>
    <property type="match status" value="1"/>
</dbReference>
<feature type="transmembrane region" description="Helical" evidence="8">
    <location>
        <begin position="396"/>
        <end position="417"/>
    </location>
</feature>
<dbReference type="GO" id="GO:0008610">
    <property type="term" value="P:lipid biosynthetic process"/>
    <property type="evidence" value="ECO:0007669"/>
    <property type="project" value="UniProtKB-ARBA"/>
</dbReference>
<dbReference type="Pfam" id="PF18583">
    <property type="entry name" value="Arnt_C"/>
    <property type="match status" value="1"/>
</dbReference>
<dbReference type="GO" id="GO:0016763">
    <property type="term" value="F:pentosyltransferase activity"/>
    <property type="evidence" value="ECO:0007669"/>
    <property type="project" value="TreeGrafter"/>
</dbReference>
<protein>
    <submittedName>
        <fullName evidence="11">Glycosyl transferase family protein</fullName>
    </submittedName>
</protein>
<dbReference type="Pfam" id="PF02366">
    <property type="entry name" value="PMT"/>
    <property type="match status" value="1"/>
</dbReference>
<feature type="transmembrane region" description="Helical" evidence="8">
    <location>
        <begin position="97"/>
        <end position="115"/>
    </location>
</feature>
<gene>
    <name evidence="11" type="ORF">B1B_01142</name>
</gene>
<dbReference type="EMBL" id="AUZY01000822">
    <property type="protein sequence ID" value="EQD77300.1"/>
    <property type="molecule type" value="Genomic_DNA"/>
</dbReference>
<feature type="transmembrane region" description="Helical" evidence="8">
    <location>
        <begin position="243"/>
        <end position="262"/>
    </location>
</feature>
<evidence type="ECO:0000256" key="3">
    <source>
        <dbReference type="ARBA" id="ARBA00022676"/>
    </source>
</evidence>
<keyword evidence="4 11" id="KW-0808">Transferase</keyword>
<evidence type="ECO:0000259" key="9">
    <source>
        <dbReference type="Pfam" id="PF02366"/>
    </source>
</evidence>
<evidence type="ECO:0000256" key="6">
    <source>
        <dbReference type="ARBA" id="ARBA00022989"/>
    </source>
</evidence>
<feature type="transmembrane region" description="Helical" evidence="8">
    <location>
        <begin position="307"/>
        <end position="324"/>
    </location>
</feature>
<evidence type="ECO:0000256" key="5">
    <source>
        <dbReference type="ARBA" id="ARBA00022692"/>
    </source>
</evidence>
<evidence type="ECO:0000256" key="1">
    <source>
        <dbReference type="ARBA" id="ARBA00004651"/>
    </source>
</evidence>
<proteinExistence type="predicted"/>
<feature type="transmembrane region" description="Helical" evidence="8">
    <location>
        <begin position="194"/>
        <end position="214"/>
    </location>
</feature>
<dbReference type="InterPro" id="IPR040845">
    <property type="entry name" value="Arnt_C"/>
</dbReference>
<keyword evidence="5 8" id="KW-0812">Transmembrane</keyword>
<feature type="transmembrane region" description="Helical" evidence="8">
    <location>
        <begin position="70"/>
        <end position="91"/>
    </location>
</feature>
<dbReference type="GO" id="GO:0000030">
    <property type="term" value="F:mannosyltransferase activity"/>
    <property type="evidence" value="ECO:0007669"/>
    <property type="project" value="InterPro"/>
</dbReference>
<evidence type="ECO:0000256" key="7">
    <source>
        <dbReference type="ARBA" id="ARBA00023136"/>
    </source>
</evidence>